<name>A0ABQ8T6S1_PERAM</name>
<proteinExistence type="predicted"/>
<evidence type="ECO:0000313" key="1">
    <source>
        <dbReference type="EMBL" id="KAJ4441709.1"/>
    </source>
</evidence>
<dbReference type="EMBL" id="JAJSOF020000015">
    <property type="protein sequence ID" value="KAJ4441709.1"/>
    <property type="molecule type" value="Genomic_DNA"/>
</dbReference>
<sequence>MDLREVGYDDRDWINLAQNRDRWRAYLTESIYHSCLGKFPQAPSPCRSEAKLFPRVGPPRVPLQKPSNIAELHFTEAGRETPVDCEVRSVIKFLNSQGIALIEIDRQLCHVYGPNVMSKQMVRCSTKSSLVSWIHEKEMKAEFIQQK</sequence>
<dbReference type="Proteomes" id="UP001148838">
    <property type="component" value="Unassembled WGS sequence"/>
</dbReference>
<gene>
    <name evidence="1" type="ORF">ANN_11567</name>
</gene>
<evidence type="ECO:0000313" key="2">
    <source>
        <dbReference type="Proteomes" id="UP001148838"/>
    </source>
</evidence>
<reference evidence="1 2" key="1">
    <citation type="journal article" date="2022" name="Allergy">
        <title>Genome assembly and annotation of Periplaneta americana reveal a comprehensive cockroach allergen profile.</title>
        <authorList>
            <person name="Wang L."/>
            <person name="Xiong Q."/>
            <person name="Saelim N."/>
            <person name="Wang L."/>
            <person name="Nong W."/>
            <person name="Wan A.T."/>
            <person name="Shi M."/>
            <person name="Liu X."/>
            <person name="Cao Q."/>
            <person name="Hui J.H.L."/>
            <person name="Sookrung N."/>
            <person name="Leung T.F."/>
            <person name="Tungtrongchitr A."/>
            <person name="Tsui S.K.W."/>
        </authorList>
    </citation>
    <scope>NUCLEOTIDE SEQUENCE [LARGE SCALE GENOMIC DNA]</scope>
    <source>
        <strain evidence="1">PWHHKU_190912</strain>
    </source>
</reference>
<comment type="caution">
    <text evidence="1">The sequence shown here is derived from an EMBL/GenBank/DDBJ whole genome shotgun (WGS) entry which is preliminary data.</text>
</comment>
<protein>
    <submittedName>
        <fullName evidence="1">Uncharacterized protein</fullName>
    </submittedName>
</protein>
<accession>A0ABQ8T6S1</accession>
<keyword evidence="2" id="KW-1185">Reference proteome</keyword>
<organism evidence="1 2">
    <name type="scientific">Periplaneta americana</name>
    <name type="common">American cockroach</name>
    <name type="synonym">Blatta americana</name>
    <dbReference type="NCBI Taxonomy" id="6978"/>
    <lineage>
        <taxon>Eukaryota</taxon>
        <taxon>Metazoa</taxon>
        <taxon>Ecdysozoa</taxon>
        <taxon>Arthropoda</taxon>
        <taxon>Hexapoda</taxon>
        <taxon>Insecta</taxon>
        <taxon>Pterygota</taxon>
        <taxon>Neoptera</taxon>
        <taxon>Polyneoptera</taxon>
        <taxon>Dictyoptera</taxon>
        <taxon>Blattodea</taxon>
        <taxon>Blattoidea</taxon>
        <taxon>Blattidae</taxon>
        <taxon>Blattinae</taxon>
        <taxon>Periplaneta</taxon>
    </lineage>
</organism>